<dbReference type="Pfam" id="PF00561">
    <property type="entry name" value="Abhydrolase_1"/>
    <property type="match status" value="1"/>
</dbReference>
<dbReference type="EMBL" id="CP118166">
    <property type="protein sequence ID" value="WDI30706.1"/>
    <property type="molecule type" value="Genomic_DNA"/>
</dbReference>
<sequence length="288" mass="31951">MYLQRPSNHVIYWDEIGDPKGMPLILVLGLGIQIPSWPRQFYDQLSEAGFRVIRFDNRDAGLSAAETKSRNLNPVEEYDLSAIADDLIAILDAAKIPKAMMFGVSLGGIIAQLAALKEPDRFTSVTFYMSTSGAPDLPLGKPEALAAIFKPADISSLEAYVQNAISIRRKIESKGVWTVSDNEIKEFAEACYARYISTEANSRQSNALMRQDSWHESLSQLKNLRTTVIHGNADPLIPFECGADLAHRTNSEFIEVPYLGHELNTKIANLLVYHLIKERDAVLASAVN</sequence>
<organism evidence="2 3">
    <name type="scientific">Hyphococcus flavus</name>
    <dbReference type="NCBI Taxonomy" id="1866326"/>
    <lineage>
        <taxon>Bacteria</taxon>
        <taxon>Pseudomonadati</taxon>
        <taxon>Pseudomonadota</taxon>
        <taxon>Alphaproteobacteria</taxon>
        <taxon>Parvularculales</taxon>
        <taxon>Parvularculaceae</taxon>
        <taxon>Hyphococcus</taxon>
    </lineage>
</organism>
<dbReference type="PANTHER" id="PTHR43433">
    <property type="entry name" value="HYDROLASE, ALPHA/BETA FOLD FAMILY PROTEIN"/>
    <property type="match status" value="1"/>
</dbReference>
<keyword evidence="3" id="KW-1185">Reference proteome</keyword>
<dbReference type="PRINTS" id="PR00111">
    <property type="entry name" value="ABHYDROLASE"/>
</dbReference>
<dbReference type="InterPro" id="IPR000073">
    <property type="entry name" value="AB_hydrolase_1"/>
</dbReference>
<dbReference type="InterPro" id="IPR029058">
    <property type="entry name" value="AB_hydrolase_fold"/>
</dbReference>
<feature type="domain" description="AB hydrolase-1" evidence="1">
    <location>
        <begin position="23"/>
        <end position="262"/>
    </location>
</feature>
<dbReference type="KEGG" id="hfl:PUV54_12160"/>
<dbReference type="RefSeq" id="WP_274492520.1">
    <property type="nucleotide sequence ID" value="NZ_CP118166.1"/>
</dbReference>
<dbReference type="Proteomes" id="UP001214043">
    <property type="component" value="Chromosome"/>
</dbReference>
<gene>
    <name evidence="2" type="ORF">PUV54_12160</name>
</gene>
<dbReference type="AlphaFoldDB" id="A0AAE9ZB31"/>
<keyword evidence="2" id="KW-0378">Hydrolase</keyword>
<dbReference type="GO" id="GO:0046503">
    <property type="term" value="P:glycerolipid catabolic process"/>
    <property type="evidence" value="ECO:0007669"/>
    <property type="project" value="TreeGrafter"/>
</dbReference>
<proteinExistence type="predicted"/>
<accession>A0AAE9ZB31</accession>
<dbReference type="SUPFAM" id="SSF53474">
    <property type="entry name" value="alpha/beta-Hydrolases"/>
    <property type="match status" value="1"/>
</dbReference>
<dbReference type="InterPro" id="IPR050471">
    <property type="entry name" value="AB_hydrolase"/>
</dbReference>
<dbReference type="GO" id="GO:0004806">
    <property type="term" value="F:triacylglycerol lipase activity"/>
    <property type="evidence" value="ECO:0007669"/>
    <property type="project" value="TreeGrafter"/>
</dbReference>
<evidence type="ECO:0000313" key="2">
    <source>
        <dbReference type="EMBL" id="WDI30706.1"/>
    </source>
</evidence>
<name>A0AAE9ZB31_9PROT</name>
<evidence type="ECO:0000259" key="1">
    <source>
        <dbReference type="Pfam" id="PF00561"/>
    </source>
</evidence>
<reference evidence="2" key="1">
    <citation type="submission" date="2023-02" db="EMBL/GenBank/DDBJ databases">
        <title>Genome sequence of Hyphococcus flavus.</title>
        <authorList>
            <person name="Rong J.-C."/>
            <person name="Zhao Q."/>
            <person name="Yi M."/>
            <person name="Wu J.-Y."/>
        </authorList>
    </citation>
    <scope>NUCLEOTIDE SEQUENCE</scope>
    <source>
        <strain evidence="2">MCCC 1K03223</strain>
    </source>
</reference>
<protein>
    <submittedName>
        <fullName evidence="2">Alpha/beta hydrolase</fullName>
    </submittedName>
</protein>
<dbReference type="PANTHER" id="PTHR43433:SF5">
    <property type="entry name" value="AB HYDROLASE-1 DOMAIN-CONTAINING PROTEIN"/>
    <property type="match status" value="1"/>
</dbReference>
<evidence type="ECO:0000313" key="3">
    <source>
        <dbReference type="Proteomes" id="UP001214043"/>
    </source>
</evidence>
<dbReference type="Gene3D" id="3.40.50.1820">
    <property type="entry name" value="alpha/beta hydrolase"/>
    <property type="match status" value="1"/>
</dbReference>